<dbReference type="EMBL" id="JBJQND010000004">
    <property type="protein sequence ID" value="KAL3878663.1"/>
    <property type="molecule type" value="Genomic_DNA"/>
</dbReference>
<accession>A0ABD3X0Z8</accession>
<gene>
    <name evidence="1" type="ORF">ACJMK2_030994</name>
</gene>
<proteinExistence type="predicted"/>
<sequence length="96" mass="10602">MGVGKALLSRAVFEPNEDHNKLKSAGNLVEELRTPVAAVKGLSWCLQARFLAPAVKKERSDAGPPSPCLFDYVSCFFSLGCQVVSMLQRMSYRILR</sequence>
<organism evidence="1 2">
    <name type="scientific">Sinanodonta woodiana</name>
    <name type="common">Chinese pond mussel</name>
    <name type="synonym">Anodonta woodiana</name>
    <dbReference type="NCBI Taxonomy" id="1069815"/>
    <lineage>
        <taxon>Eukaryota</taxon>
        <taxon>Metazoa</taxon>
        <taxon>Spiralia</taxon>
        <taxon>Lophotrochozoa</taxon>
        <taxon>Mollusca</taxon>
        <taxon>Bivalvia</taxon>
        <taxon>Autobranchia</taxon>
        <taxon>Heteroconchia</taxon>
        <taxon>Palaeoheterodonta</taxon>
        <taxon>Unionida</taxon>
        <taxon>Unionoidea</taxon>
        <taxon>Unionidae</taxon>
        <taxon>Unioninae</taxon>
        <taxon>Sinanodonta</taxon>
    </lineage>
</organism>
<evidence type="ECO:0000313" key="2">
    <source>
        <dbReference type="Proteomes" id="UP001634394"/>
    </source>
</evidence>
<dbReference type="Proteomes" id="UP001634394">
    <property type="component" value="Unassembled WGS sequence"/>
</dbReference>
<name>A0ABD3X0Z8_SINWO</name>
<dbReference type="AlphaFoldDB" id="A0ABD3X0Z8"/>
<evidence type="ECO:0000313" key="1">
    <source>
        <dbReference type="EMBL" id="KAL3878663.1"/>
    </source>
</evidence>
<reference evidence="1 2" key="1">
    <citation type="submission" date="2024-11" db="EMBL/GenBank/DDBJ databases">
        <title>Chromosome-level genome assembly of the freshwater bivalve Anodonta woodiana.</title>
        <authorList>
            <person name="Chen X."/>
        </authorList>
    </citation>
    <scope>NUCLEOTIDE SEQUENCE [LARGE SCALE GENOMIC DNA]</scope>
    <source>
        <strain evidence="1">MN2024</strain>
        <tissue evidence="1">Gills</tissue>
    </source>
</reference>
<keyword evidence="2" id="KW-1185">Reference proteome</keyword>
<protein>
    <submittedName>
        <fullName evidence="1">Uncharacterized protein</fullName>
    </submittedName>
</protein>
<comment type="caution">
    <text evidence="1">The sequence shown here is derived from an EMBL/GenBank/DDBJ whole genome shotgun (WGS) entry which is preliminary data.</text>
</comment>